<protein>
    <recommendedName>
        <fullName evidence="2">HTH marR-type domain-containing protein</fullName>
    </recommendedName>
</protein>
<sequence length="363" mass="40287">MQRNDRRRTGSDLPGLDLAERQAWQHYLEAVLRFDAVLNRALNAEHQMSVIDLRVLDILVKSSDGSARMGDVAELLGATRRQMTTRIDRLGERGLVRREPDPQDKRGVVALLTDDGRTMIDQAIISYAKAVSTYLLGPLSTRQVSTVAENCWRIGEGLRLSELRRALVEPGTPVSVRVDSQAFPEAPTCYMPGVDDAGKRCWHQFMSSSATLFPVLNEHLTQAIQLGFIDLLLLELIAKSPGGSAPLSALGRAFSLQPSRITQQITRLESEGLVRRAPVPGDRRRVVVNITLHGRVRLGPALSFYAREIRRTYLDPMSRQQAIALGDACRRIGLPSNTRADRQVRNVRRSAPTAAVEGDTGRR</sequence>
<comment type="caution">
    <text evidence="3">The sequence shown here is derived from an EMBL/GenBank/DDBJ whole genome shotgun (WGS) entry which is preliminary data.</text>
</comment>
<dbReference type="PANTHER" id="PTHR33164">
    <property type="entry name" value="TRANSCRIPTIONAL REGULATOR, MARR FAMILY"/>
    <property type="match status" value="1"/>
</dbReference>
<name>A0A9X7IPN2_9MYCO</name>
<dbReference type="SMART" id="SM00347">
    <property type="entry name" value="HTH_MARR"/>
    <property type="match status" value="2"/>
</dbReference>
<dbReference type="EMBL" id="PUEV01000021">
    <property type="protein sequence ID" value="PQM52799.1"/>
    <property type="molecule type" value="Genomic_DNA"/>
</dbReference>
<dbReference type="GO" id="GO:0006950">
    <property type="term" value="P:response to stress"/>
    <property type="evidence" value="ECO:0007669"/>
    <property type="project" value="TreeGrafter"/>
</dbReference>
<dbReference type="InterPro" id="IPR036388">
    <property type="entry name" value="WH-like_DNA-bd_sf"/>
</dbReference>
<organism evidence="3 4">
    <name type="scientific">Mycolicibacter virginiensis</name>
    <dbReference type="NCBI Taxonomy" id="1795032"/>
    <lineage>
        <taxon>Bacteria</taxon>
        <taxon>Bacillati</taxon>
        <taxon>Actinomycetota</taxon>
        <taxon>Actinomycetes</taxon>
        <taxon>Mycobacteriales</taxon>
        <taxon>Mycobacteriaceae</taxon>
        <taxon>Mycolicibacter</taxon>
    </lineage>
</organism>
<evidence type="ECO:0000259" key="2">
    <source>
        <dbReference type="PROSITE" id="PS50995"/>
    </source>
</evidence>
<dbReference type="Pfam" id="PF01047">
    <property type="entry name" value="MarR"/>
    <property type="match status" value="1"/>
</dbReference>
<feature type="region of interest" description="Disordered" evidence="1">
    <location>
        <begin position="344"/>
        <end position="363"/>
    </location>
</feature>
<accession>A0A9X7IPN2</accession>
<keyword evidence="4" id="KW-1185">Reference proteome</keyword>
<dbReference type="Gene3D" id="1.10.10.10">
    <property type="entry name" value="Winged helix-like DNA-binding domain superfamily/Winged helix DNA-binding domain"/>
    <property type="match status" value="2"/>
</dbReference>
<dbReference type="InterPro" id="IPR000835">
    <property type="entry name" value="HTH_MarR-typ"/>
</dbReference>
<dbReference type="RefSeq" id="WP_082108426.1">
    <property type="nucleotide sequence ID" value="NZ_PUEV01000021.1"/>
</dbReference>
<dbReference type="InterPro" id="IPR039422">
    <property type="entry name" value="MarR/SlyA-like"/>
</dbReference>
<dbReference type="PROSITE" id="PS50995">
    <property type="entry name" value="HTH_MARR_2"/>
    <property type="match status" value="2"/>
</dbReference>
<feature type="domain" description="HTH marR-type" evidence="2">
    <location>
        <begin position="198"/>
        <end position="334"/>
    </location>
</feature>
<dbReference type="SUPFAM" id="SSF46785">
    <property type="entry name" value="Winged helix' DNA-binding domain"/>
    <property type="match status" value="2"/>
</dbReference>
<dbReference type="GO" id="GO:0003700">
    <property type="term" value="F:DNA-binding transcription factor activity"/>
    <property type="evidence" value="ECO:0007669"/>
    <property type="project" value="InterPro"/>
</dbReference>
<feature type="domain" description="HTH marR-type" evidence="2">
    <location>
        <begin position="20"/>
        <end position="156"/>
    </location>
</feature>
<dbReference type="AlphaFoldDB" id="A0A9X7IPN2"/>
<evidence type="ECO:0000313" key="4">
    <source>
        <dbReference type="Proteomes" id="UP000237911"/>
    </source>
</evidence>
<dbReference type="PANTHER" id="PTHR33164:SF99">
    <property type="entry name" value="MARR FAMILY REGULATORY PROTEIN"/>
    <property type="match status" value="1"/>
</dbReference>
<dbReference type="InterPro" id="IPR036390">
    <property type="entry name" value="WH_DNA-bd_sf"/>
</dbReference>
<reference evidence="3 4" key="1">
    <citation type="submission" date="2018-02" db="EMBL/GenBank/DDBJ databases">
        <title>Draft genome sequence of Mycobacterium virginiense isolated from mud of a swine farm in Japan.</title>
        <authorList>
            <person name="Ohya K."/>
        </authorList>
    </citation>
    <scope>NUCLEOTIDE SEQUENCE [LARGE SCALE GENOMIC DNA]</scope>
    <source>
        <strain evidence="3 4">GF75</strain>
    </source>
</reference>
<proteinExistence type="predicted"/>
<gene>
    <name evidence="3" type="ORF">C5U48_07830</name>
</gene>
<evidence type="ECO:0000256" key="1">
    <source>
        <dbReference type="SAM" id="MobiDB-lite"/>
    </source>
</evidence>
<dbReference type="Pfam" id="PF12802">
    <property type="entry name" value="MarR_2"/>
    <property type="match status" value="1"/>
</dbReference>
<dbReference type="Proteomes" id="UP000237911">
    <property type="component" value="Unassembled WGS sequence"/>
</dbReference>
<evidence type="ECO:0000313" key="3">
    <source>
        <dbReference type="EMBL" id="PQM52799.1"/>
    </source>
</evidence>